<gene>
    <name evidence="2" type="ORF">NCGR_LOCUS18056</name>
</gene>
<protein>
    <recommendedName>
        <fullName evidence="1">DUF6598 domain-containing protein</fullName>
    </recommendedName>
</protein>
<evidence type="ECO:0000259" key="1">
    <source>
        <dbReference type="Pfam" id="PF20241"/>
    </source>
</evidence>
<keyword evidence="3" id="KW-1185">Reference proteome</keyword>
<dbReference type="Proteomes" id="UP000604825">
    <property type="component" value="Unassembled WGS sequence"/>
</dbReference>
<dbReference type="InterPro" id="IPR046533">
    <property type="entry name" value="DUF6598"/>
</dbReference>
<proteinExistence type="predicted"/>
<evidence type="ECO:0000313" key="3">
    <source>
        <dbReference type="Proteomes" id="UP000604825"/>
    </source>
</evidence>
<sequence>MEATIEVVISQVVRSGLSLSLSSFVDVVDEEIQLFSGLVARPGALRRFVVAVPFRTTMVLDFIVGSDVGEHGAYGTETRQIKFEAKLNGCARRQIKLKAATISVKVAWSCI</sequence>
<comment type="caution">
    <text evidence="2">The sequence shown here is derived from an EMBL/GenBank/DDBJ whole genome shotgun (WGS) entry which is preliminary data.</text>
</comment>
<dbReference type="EMBL" id="CAJGYO010000004">
    <property type="protein sequence ID" value="CAD6226184.1"/>
    <property type="molecule type" value="Genomic_DNA"/>
</dbReference>
<dbReference type="AlphaFoldDB" id="A0A811NM48"/>
<reference evidence="2" key="1">
    <citation type="submission" date="2020-10" db="EMBL/GenBank/DDBJ databases">
        <authorList>
            <person name="Han B."/>
            <person name="Lu T."/>
            <person name="Zhao Q."/>
            <person name="Huang X."/>
            <person name="Zhao Y."/>
        </authorList>
    </citation>
    <scope>NUCLEOTIDE SEQUENCE</scope>
</reference>
<name>A0A811NM48_9POAL</name>
<dbReference type="PANTHER" id="PTHR33065">
    <property type="entry name" value="OS07G0486400 PROTEIN"/>
    <property type="match status" value="1"/>
</dbReference>
<dbReference type="Pfam" id="PF20241">
    <property type="entry name" value="DUF6598"/>
    <property type="match status" value="1"/>
</dbReference>
<feature type="domain" description="DUF6598" evidence="1">
    <location>
        <begin position="2"/>
        <end position="106"/>
    </location>
</feature>
<evidence type="ECO:0000313" key="2">
    <source>
        <dbReference type="EMBL" id="CAD6226184.1"/>
    </source>
</evidence>
<dbReference type="PANTHER" id="PTHR33065:SF193">
    <property type="entry name" value="DUF6598 DOMAIN-CONTAINING PROTEIN"/>
    <property type="match status" value="1"/>
</dbReference>
<organism evidence="2 3">
    <name type="scientific">Miscanthus lutarioriparius</name>
    <dbReference type="NCBI Taxonomy" id="422564"/>
    <lineage>
        <taxon>Eukaryota</taxon>
        <taxon>Viridiplantae</taxon>
        <taxon>Streptophyta</taxon>
        <taxon>Embryophyta</taxon>
        <taxon>Tracheophyta</taxon>
        <taxon>Spermatophyta</taxon>
        <taxon>Magnoliopsida</taxon>
        <taxon>Liliopsida</taxon>
        <taxon>Poales</taxon>
        <taxon>Poaceae</taxon>
        <taxon>PACMAD clade</taxon>
        <taxon>Panicoideae</taxon>
        <taxon>Andropogonodae</taxon>
        <taxon>Andropogoneae</taxon>
        <taxon>Saccharinae</taxon>
        <taxon>Miscanthus</taxon>
    </lineage>
</organism>
<accession>A0A811NM48</accession>